<protein>
    <submittedName>
        <fullName evidence="1">Uncharacterized protein</fullName>
    </submittedName>
</protein>
<dbReference type="AlphaFoldDB" id="A0A6A6GG24"/>
<proteinExistence type="predicted"/>
<evidence type="ECO:0000313" key="1">
    <source>
        <dbReference type="EMBL" id="KAF2224662.1"/>
    </source>
</evidence>
<evidence type="ECO:0000313" key="2">
    <source>
        <dbReference type="Proteomes" id="UP000799538"/>
    </source>
</evidence>
<gene>
    <name evidence="1" type="ORF">BDZ85DRAFT_258872</name>
</gene>
<dbReference type="EMBL" id="ML992504">
    <property type="protein sequence ID" value="KAF2224662.1"/>
    <property type="molecule type" value="Genomic_DNA"/>
</dbReference>
<reference evidence="2" key="1">
    <citation type="journal article" date="2020" name="Stud. Mycol.">
        <title>101 Dothideomycetes genomes: A test case for predicting lifestyles and emergence of pathogens.</title>
        <authorList>
            <person name="Haridas S."/>
            <person name="Albert R."/>
            <person name="Binder M."/>
            <person name="Bloem J."/>
            <person name="LaButti K."/>
            <person name="Salamov A."/>
            <person name="Andreopoulos B."/>
            <person name="Baker S."/>
            <person name="Barry K."/>
            <person name="Bills G."/>
            <person name="Bluhm B."/>
            <person name="Cannon C."/>
            <person name="Castanera R."/>
            <person name="Culley D."/>
            <person name="Daum C."/>
            <person name="Ezra D."/>
            <person name="Gonzalez J."/>
            <person name="Henrissat B."/>
            <person name="Kuo A."/>
            <person name="Liang C."/>
            <person name="Lipzen A."/>
            <person name="Lutzoni F."/>
            <person name="Magnuson J."/>
            <person name="Mondo S."/>
            <person name="Nolan M."/>
            <person name="Ohm R."/>
            <person name="Pangilinan J."/>
            <person name="Park H.-J."/>
            <person name="Ramirez L."/>
            <person name="Alfaro M."/>
            <person name="Sun H."/>
            <person name="Tritt A."/>
            <person name="Yoshinaga Y."/>
            <person name="Zwiers L.-H."/>
            <person name="Turgeon B."/>
            <person name="Goodwin S."/>
            <person name="Spatafora J."/>
            <person name="Crous P."/>
            <person name="Grigoriev I."/>
        </authorList>
    </citation>
    <scope>NUCLEOTIDE SEQUENCE [LARGE SCALE GENOMIC DNA]</scope>
    <source>
        <strain evidence="2">CECT 20119</strain>
    </source>
</reference>
<organism evidence="1 2">
    <name type="scientific">Elsinoe ampelina</name>
    <dbReference type="NCBI Taxonomy" id="302913"/>
    <lineage>
        <taxon>Eukaryota</taxon>
        <taxon>Fungi</taxon>
        <taxon>Dikarya</taxon>
        <taxon>Ascomycota</taxon>
        <taxon>Pezizomycotina</taxon>
        <taxon>Dothideomycetes</taxon>
        <taxon>Dothideomycetidae</taxon>
        <taxon>Myriangiales</taxon>
        <taxon>Elsinoaceae</taxon>
        <taxon>Elsinoe</taxon>
    </lineage>
</organism>
<dbReference type="Proteomes" id="UP000799538">
    <property type="component" value="Unassembled WGS sequence"/>
</dbReference>
<name>A0A6A6GG24_9PEZI</name>
<keyword evidence="2" id="KW-1185">Reference proteome</keyword>
<accession>A0A6A6GG24</accession>
<sequence>MTIVLCAELCTVAAWPVGWVYLATTVSGGPFSILLSFDLVLYACHLRDCVQHIEFTCMYNARPLHIGPFLSSGCITGW</sequence>